<gene>
    <name evidence="2" type="ORF">LLUT_LOCUS2772</name>
</gene>
<accession>A0AAV1VXT7</accession>
<evidence type="ECO:0000256" key="1">
    <source>
        <dbReference type="SAM" id="MobiDB-lite"/>
    </source>
</evidence>
<feature type="region of interest" description="Disordered" evidence="1">
    <location>
        <begin position="181"/>
        <end position="225"/>
    </location>
</feature>
<dbReference type="Pfam" id="PF05340">
    <property type="entry name" value="DUF740"/>
    <property type="match status" value="1"/>
</dbReference>
<organism evidence="2 3">
    <name type="scientific">Lupinus luteus</name>
    <name type="common">European yellow lupine</name>
    <dbReference type="NCBI Taxonomy" id="3873"/>
    <lineage>
        <taxon>Eukaryota</taxon>
        <taxon>Viridiplantae</taxon>
        <taxon>Streptophyta</taxon>
        <taxon>Embryophyta</taxon>
        <taxon>Tracheophyta</taxon>
        <taxon>Spermatophyta</taxon>
        <taxon>Magnoliopsida</taxon>
        <taxon>eudicotyledons</taxon>
        <taxon>Gunneridae</taxon>
        <taxon>Pentapetalae</taxon>
        <taxon>rosids</taxon>
        <taxon>fabids</taxon>
        <taxon>Fabales</taxon>
        <taxon>Fabaceae</taxon>
        <taxon>Papilionoideae</taxon>
        <taxon>50 kb inversion clade</taxon>
        <taxon>genistoids sensu lato</taxon>
        <taxon>core genistoids</taxon>
        <taxon>Genisteae</taxon>
        <taxon>Lupinus</taxon>
    </lineage>
</organism>
<dbReference type="Proteomes" id="UP001497480">
    <property type="component" value="Unassembled WGS sequence"/>
</dbReference>
<evidence type="ECO:0000313" key="2">
    <source>
        <dbReference type="EMBL" id="CAL0301712.1"/>
    </source>
</evidence>
<keyword evidence="3" id="KW-1185">Reference proteome</keyword>
<evidence type="ECO:0000313" key="3">
    <source>
        <dbReference type="Proteomes" id="UP001497480"/>
    </source>
</evidence>
<feature type="compositionally biased region" description="Polar residues" evidence="1">
    <location>
        <begin position="216"/>
        <end position="225"/>
    </location>
</feature>
<protein>
    <submittedName>
        <fullName evidence="2">Uncharacterized protein</fullName>
    </submittedName>
</protein>
<dbReference type="InterPro" id="IPR008004">
    <property type="entry name" value="OCTOPUS-like"/>
</dbReference>
<dbReference type="PANTHER" id="PTHR31659">
    <property type="entry name" value="PROTEIN: UPF0503-LIKE PROTEIN, PUTATIVE (DUF740)-RELATED"/>
    <property type="match status" value="1"/>
</dbReference>
<sequence>MSLDGYGYDPRFSFEACRASLEGYLIGKACPRFSAMVHVNGVLDENRVLVEEEDGVNLEIVGEHCPGGLVQTNDYYSDSHGRRSFDKSNSLRKLPMAYADDLRVVSNAKVSPAMTEFFYGAKVLITEKDLGDGNMNIVQSECVMASASKDASDITRFDKKGSKKLHKWGRLWNKFGLVQRSKEEKSGEEEYGAGDMVSRPGSESESWQKLRRVVNGQASGSLTKK</sequence>
<comment type="caution">
    <text evidence="2">The sequence shown here is derived from an EMBL/GenBank/DDBJ whole genome shotgun (WGS) entry which is preliminary data.</text>
</comment>
<dbReference type="AlphaFoldDB" id="A0AAV1VXT7"/>
<dbReference type="EMBL" id="CAXHTB010000002">
    <property type="protein sequence ID" value="CAL0301712.1"/>
    <property type="molecule type" value="Genomic_DNA"/>
</dbReference>
<name>A0AAV1VXT7_LUPLU</name>
<proteinExistence type="predicted"/>
<reference evidence="2 3" key="1">
    <citation type="submission" date="2024-03" db="EMBL/GenBank/DDBJ databases">
        <authorList>
            <person name="Martinez-Hernandez J."/>
        </authorList>
    </citation>
    <scope>NUCLEOTIDE SEQUENCE [LARGE SCALE GENOMIC DNA]</scope>
</reference>
<dbReference type="PANTHER" id="PTHR31659:SF0">
    <property type="entry name" value="EMB|CAB61945.1"/>
    <property type="match status" value="1"/>
</dbReference>